<name>A0A369PWC4_9SPHI</name>
<proteinExistence type="predicted"/>
<keyword evidence="2" id="KW-1185">Reference proteome</keyword>
<dbReference type="EMBL" id="QPKV01000004">
    <property type="protein sequence ID" value="RDC56530.1"/>
    <property type="molecule type" value="Genomic_DNA"/>
</dbReference>
<evidence type="ECO:0000313" key="1">
    <source>
        <dbReference type="EMBL" id="RDC56530.1"/>
    </source>
</evidence>
<dbReference type="AlphaFoldDB" id="A0A369PWC4"/>
<sequence>MVIEKQRTINTGLPSVLLRGCVRRADVQTWSLVLLFKFSVGRQYSAPKPARMQSPKPLCAMPCDSVKPSFLVYNKFKQ</sequence>
<gene>
    <name evidence="1" type="ORF">DU508_13165</name>
</gene>
<reference evidence="1 2" key="1">
    <citation type="submission" date="2018-07" db="EMBL/GenBank/DDBJ databases">
        <title>Pedobacter sp. nov., isolated from soil.</title>
        <authorList>
            <person name="Zhou L.Y."/>
            <person name="Du Z.J."/>
        </authorList>
    </citation>
    <scope>NUCLEOTIDE SEQUENCE [LARGE SCALE GENOMIC DNA]</scope>
    <source>
        <strain evidence="1 2">JDX94</strain>
    </source>
</reference>
<dbReference type="Proteomes" id="UP000253961">
    <property type="component" value="Unassembled WGS sequence"/>
</dbReference>
<evidence type="ECO:0000313" key="2">
    <source>
        <dbReference type="Proteomes" id="UP000253961"/>
    </source>
</evidence>
<accession>A0A369PWC4</accession>
<protein>
    <submittedName>
        <fullName evidence="1">Uncharacterized protein</fullName>
    </submittedName>
</protein>
<organism evidence="1 2">
    <name type="scientific">Pedobacter chinensis</name>
    <dbReference type="NCBI Taxonomy" id="2282421"/>
    <lineage>
        <taxon>Bacteria</taxon>
        <taxon>Pseudomonadati</taxon>
        <taxon>Bacteroidota</taxon>
        <taxon>Sphingobacteriia</taxon>
        <taxon>Sphingobacteriales</taxon>
        <taxon>Sphingobacteriaceae</taxon>
        <taxon>Pedobacter</taxon>
    </lineage>
</organism>
<comment type="caution">
    <text evidence="1">The sequence shown here is derived from an EMBL/GenBank/DDBJ whole genome shotgun (WGS) entry which is preliminary data.</text>
</comment>